<evidence type="ECO:0000313" key="2">
    <source>
        <dbReference type="EMBL" id="JAC78772.1"/>
    </source>
</evidence>
<reference evidence="2" key="1">
    <citation type="submission" date="2014-05" db="EMBL/GenBank/DDBJ databases">
        <title>The transcriptome of the halophilic microalga Tetraselmis sp. GSL018 isolated from the Great Salt Lake, Utah.</title>
        <authorList>
            <person name="Jinkerson R.E."/>
            <person name="D'Adamo S."/>
            <person name="Posewitz M.C."/>
        </authorList>
    </citation>
    <scope>NUCLEOTIDE SEQUENCE</scope>
    <source>
        <strain evidence="2">GSL018</strain>
    </source>
</reference>
<evidence type="ECO:0000256" key="1">
    <source>
        <dbReference type="SAM" id="MobiDB-lite"/>
    </source>
</evidence>
<feature type="region of interest" description="Disordered" evidence="1">
    <location>
        <begin position="39"/>
        <end position="70"/>
    </location>
</feature>
<feature type="region of interest" description="Disordered" evidence="1">
    <location>
        <begin position="1"/>
        <end position="23"/>
    </location>
</feature>
<name>A0A061S0V0_9CHLO</name>
<proteinExistence type="predicted"/>
<feature type="non-terminal residue" evidence="2">
    <location>
        <position position="1"/>
    </location>
</feature>
<dbReference type="EMBL" id="GBEZ01006639">
    <property type="protein sequence ID" value="JAC78772.1"/>
    <property type="molecule type" value="Transcribed_RNA"/>
</dbReference>
<organism evidence="2">
    <name type="scientific">Tetraselmis sp. GSL018</name>
    <dbReference type="NCBI Taxonomy" id="582737"/>
    <lineage>
        <taxon>Eukaryota</taxon>
        <taxon>Viridiplantae</taxon>
        <taxon>Chlorophyta</taxon>
        <taxon>core chlorophytes</taxon>
        <taxon>Chlorodendrophyceae</taxon>
        <taxon>Chlorodendrales</taxon>
        <taxon>Chlorodendraceae</taxon>
        <taxon>Tetraselmis</taxon>
    </lineage>
</organism>
<gene>
    <name evidence="2" type="ORF">TSPGSL018_14334</name>
</gene>
<sequence length="70" mass="7790">RRAEERLQGISEKDSTTQKVSGYEGRCAPALEAHDSCANQRRKRGDGDDLYEAQALQAPERHTQPPALEP</sequence>
<dbReference type="AlphaFoldDB" id="A0A061S0V0"/>
<feature type="compositionally biased region" description="Basic and acidic residues" evidence="1">
    <location>
        <begin position="1"/>
        <end position="16"/>
    </location>
</feature>
<protein>
    <submittedName>
        <fullName evidence="2">Uncharacterized protein</fullName>
    </submittedName>
</protein>
<accession>A0A061S0V0</accession>